<accession>A0AAW1IEF8</accession>
<name>A0AAW1IEF8_POPJA</name>
<dbReference type="EMBL" id="JASPKY010000624">
    <property type="protein sequence ID" value="KAK9687787.1"/>
    <property type="molecule type" value="Genomic_DNA"/>
</dbReference>
<evidence type="ECO:0000313" key="2">
    <source>
        <dbReference type="Proteomes" id="UP001458880"/>
    </source>
</evidence>
<sequence>MPLMFKCACSVRGADKAFADKSSRSRYYFMCGIFAALCAVCYNNRHSNDHPNKWGNELIYFRRRANACRKCRDRDDVDVDVFASERIHPRLKRSVMSNGERRCSGDGGDDNGTIRYTKCNFRTLPQTTSASNDEARRNYNRIPPSHHNNANGDAEMGIPTEKRDITRNYNRIPPSHHNNANGDAEMGIPTEKRDITLPFTTVIIRYELRRSSL</sequence>
<proteinExistence type="predicted"/>
<protein>
    <submittedName>
        <fullName evidence="1">Uncharacterized protein</fullName>
    </submittedName>
</protein>
<evidence type="ECO:0000313" key="1">
    <source>
        <dbReference type="EMBL" id="KAK9687787.1"/>
    </source>
</evidence>
<dbReference type="Proteomes" id="UP001458880">
    <property type="component" value="Unassembled WGS sequence"/>
</dbReference>
<organism evidence="1 2">
    <name type="scientific">Popillia japonica</name>
    <name type="common">Japanese beetle</name>
    <dbReference type="NCBI Taxonomy" id="7064"/>
    <lineage>
        <taxon>Eukaryota</taxon>
        <taxon>Metazoa</taxon>
        <taxon>Ecdysozoa</taxon>
        <taxon>Arthropoda</taxon>
        <taxon>Hexapoda</taxon>
        <taxon>Insecta</taxon>
        <taxon>Pterygota</taxon>
        <taxon>Neoptera</taxon>
        <taxon>Endopterygota</taxon>
        <taxon>Coleoptera</taxon>
        <taxon>Polyphaga</taxon>
        <taxon>Scarabaeiformia</taxon>
        <taxon>Scarabaeidae</taxon>
        <taxon>Rutelinae</taxon>
        <taxon>Popillia</taxon>
    </lineage>
</organism>
<gene>
    <name evidence="1" type="ORF">QE152_g36006</name>
</gene>
<comment type="caution">
    <text evidence="1">The sequence shown here is derived from an EMBL/GenBank/DDBJ whole genome shotgun (WGS) entry which is preliminary data.</text>
</comment>
<reference evidence="1 2" key="1">
    <citation type="journal article" date="2024" name="BMC Genomics">
        <title>De novo assembly and annotation of Popillia japonica's genome with initial clues to its potential as an invasive pest.</title>
        <authorList>
            <person name="Cucini C."/>
            <person name="Boschi S."/>
            <person name="Funari R."/>
            <person name="Cardaioli E."/>
            <person name="Iannotti N."/>
            <person name="Marturano G."/>
            <person name="Paoli F."/>
            <person name="Bruttini M."/>
            <person name="Carapelli A."/>
            <person name="Frati F."/>
            <person name="Nardi F."/>
        </authorList>
    </citation>
    <scope>NUCLEOTIDE SEQUENCE [LARGE SCALE GENOMIC DNA]</scope>
    <source>
        <strain evidence="1">DMR45628</strain>
    </source>
</reference>
<keyword evidence="2" id="KW-1185">Reference proteome</keyword>
<dbReference type="AlphaFoldDB" id="A0AAW1IEF8"/>